<accession>A0A6A6EIA8</accession>
<gene>
    <name evidence="1" type="ORF">K469DRAFT_699978</name>
</gene>
<reference evidence="1" key="1">
    <citation type="journal article" date="2020" name="Stud. Mycol.">
        <title>101 Dothideomycetes genomes: a test case for predicting lifestyles and emergence of pathogens.</title>
        <authorList>
            <person name="Haridas S."/>
            <person name="Albert R."/>
            <person name="Binder M."/>
            <person name="Bloem J."/>
            <person name="Labutti K."/>
            <person name="Salamov A."/>
            <person name="Andreopoulos B."/>
            <person name="Baker S."/>
            <person name="Barry K."/>
            <person name="Bills G."/>
            <person name="Bluhm B."/>
            <person name="Cannon C."/>
            <person name="Castanera R."/>
            <person name="Culley D."/>
            <person name="Daum C."/>
            <person name="Ezra D."/>
            <person name="Gonzalez J."/>
            <person name="Henrissat B."/>
            <person name="Kuo A."/>
            <person name="Liang C."/>
            <person name="Lipzen A."/>
            <person name="Lutzoni F."/>
            <person name="Magnuson J."/>
            <person name="Mondo S."/>
            <person name="Nolan M."/>
            <person name="Ohm R."/>
            <person name="Pangilinan J."/>
            <person name="Park H.-J."/>
            <person name="Ramirez L."/>
            <person name="Alfaro M."/>
            <person name="Sun H."/>
            <person name="Tritt A."/>
            <person name="Yoshinaga Y."/>
            <person name="Zwiers L.-H."/>
            <person name="Turgeon B."/>
            <person name="Goodwin S."/>
            <person name="Spatafora J."/>
            <person name="Crous P."/>
            <person name="Grigoriev I."/>
        </authorList>
    </citation>
    <scope>NUCLEOTIDE SEQUENCE</scope>
    <source>
        <strain evidence="1">CBS 207.26</strain>
    </source>
</reference>
<name>A0A6A6EIA8_9PEZI</name>
<evidence type="ECO:0000313" key="2">
    <source>
        <dbReference type="Proteomes" id="UP000800200"/>
    </source>
</evidence>
<sequence>MTEAPQRGPDMATAALQASLALHIPAQFGFKVIFRASFWFWSVQYALSCFECALLLSRWLRGLERAENVSPNEREVKIMVEQIIRAHSPHVSSEEVSQSLPVAILLRWGS</sequence>
<dbReference type="OrthoDB" id="654211at2759"/>
<dbReference type="Proteomes" id="UP000800200">
    <property type="component" value="Unassembled WGS sequence"/>
</dbReference>
<keyword evidence="2" id="KW-1185">Reference proteome</keyword>
<organism evidence="1 2">
    <name type="scientific">Zopfia rhizophila CBS 207.26</name>
    <dbReference type="NCBI Taxonomy" id="1314779"/>
    <lineage>
        <taxon>Eukaryota</taxon>
        <taxon>Fungi</taxon>
        <taxon>Dikarya</taxon>
        <taxon>Ascomycota</taxon>
        <taxon>Pezizomycotina</taxon>
        <taxon>Dothideomycetes</taxon>
        <taxon>Dothideomycetes incertae sedis</taxon>
        <taxon>Zopfiaceae</taxon>
        <taxon>Zopfia</taxon>
    </lineage>
</organism>
<evidence type="ECO:0000313" key="1">
    <source>
        <dbReference type="EMBL" id="KAF2190359.1"/>
    </source>
</evidence>
<protein>
    <submittedName>
        <fullName evidence="1">Uncharacterized protein</fullName>
    </submittedName>
</protein>
<dbReference type="AlphaFoldDB" id="A0A6A6EIA8"/>
<dbReference type="EMBL" id="ML994619">
    <property type="protein sequence ID" value="KAF2190359.1"/>
    <property type="molecule type" value="Genomic_DNA"/>
</dbReference>
<proteinExistence type="predicted"/>